<keyword evidence="2" id="KW-0413">Isomerase</keyword>
<evidence type="ECO:0000313" key="2">
    <source>
        <dbReference type="EMBL" id="QLG48399.1"/>
    </source>
</evidence>
<name>A0A7D5KIC7_9EURY</name>
<reference evidence="2 3" key="1">
    <citation type="submission" date="2020-07" db="EMBL/GenBank/DDBJ databases">
        <authorList>
            <person name="Cui H."/>
        </authorList>
    </citation>
    <scope>NUCLEOTIDE SEQUENCE [LARGE SCALE GENOMIC DNA]</scope>
    <source>
        <strain evidence="2 3">YPL8</strain>
    </source>
</reference>
<protein>
    <submittedName>
        <fullName evidence="2">Sugar phosphate isomerase/epimerase</fullName>
    </submittedName>
</protein>
<dbReference type="GeneID" id="56032792"/>
<dbReference type="SUPFAM" id="SSF51658">
    <property type="entry name" value="Xylose isomerase-like"/>
    <property type="match status" value="1"/>
</dbReference>
<proteinExistence type="predicted"/>
<dbReference type="InterPro" id="IPR036237">
    <property type="entry name" value="Xyl_isomerase-like_sf"/>
</dbReference>
<organism evidence="2 3">
    <name type="scientific">Natrinema halophilum</name>
    <dbReference type="NCBI Taxonomy" id="1699371"/>
    <lineage>
        <taxon>Archaea</taxon>
        <taxon>Methanobacteriati</taxon>
        <taxon>Methanobacteriota</taxon>
        <taxon>Stenosarchaea group</taxon>
        <taxon>Halobacteria</taxon>
        <taxon>Halobacteriales</taxon>
        <taxon>Natrialbaceae</taxon>
        <taxon>Natrinema</taxon>
    </lineage>
</organism>
<accession>A0A7D5KIC7</accession>
<keyword evidence="3" id="KW-1185">Reference proteome</keyword>
<feature type="domain" description="Xylose isomerase-like TIM barrel" evidence="1">
    <location>
        <begin position="74"/>
        <end position="241"/>
    </location>
</feature>
<dbReference type="PANTHER" id="PTHR12110:SF41">
    <property type="entry name" value="INOSOSE DEHYDRATASE"/>
    <property type="match status" value="1"/>
</dbReference>
<sequence>MIRTGIQLYTLRELEGGLPTLLRRVGETDFDGVEFAGFGETPPDGAATVLEAVGLEAAGVHVGIDALEDDPGGAAETCAALDCDRVIVPYLDDSYFENAAAVQETATRLSALADRLAERRLALGYHNHDHEFVALEGDKRSAFECLIDETDDALSIELDVGWAHAAGYDPIALLERLEGRVPLVHLKDVADGRPVELGDGEVDIDACATAARDAGAEWLIYEHDDPADPAASLEKGARALAQFRD</sequence>
<gene>
    <name evidence="2" type="ORF">HYG82_05835</name>
</gene>
<dbReference type="AlphaFoldDB" id="A0A7D5KIC7"/>
<dbReference type="Gene3D" id="3.20.20.150">
    <property type="entry name" value="Divalent-metal-dependent TIM barrel enzymes"/>
    <property type="match status" value="1"/>
</dbReference>
<dbReference type="RefSeq" id="WP_179260138.1">
    <property type="nucleotide sequence ID" value="NZ_CP058601.1"/>
</dbReference>
<dbReference type="PANTHER" id="PTHR12110">
    <property type="entry name" value="HYDROXYPYRUVATE ISOMERASE"/>
    <property type="match status" value="1"/>
</dbReference>
<dbReference type="OrthoDB" id="165864at2157"/>
<dbReference type="Proteomes" id="UP000509241">
    <property type="component" value="Chromosome"/>
</dbReference>
<dbReference type="Pfam" id="PF01261">
    <property type="entry name" value="AP_endonuc_2"/>
    <property type="match status" value="1"/>
</dbReference>
<evidence type="ECO:0000313" key="3">
    <source>
        <dbReference type="Proteomes" id="UP000509241"/>
    </source>
</evidence>
<evidence type="ECO:0000259" key="1">
    <source>
        <dbReference type="Pfam" id="PF01261"/>
    </source>
</evidence>
<dbReference type="GO" id="GO:0016853">
    <property type="term" value="F:isomerase activity"/>
    <property type="evidence" value="ECO:0007669"/>
    <property type="project" value="UniProtKB-KW"/>
</dbReference>
<dbReference type="InterPro" id="IPR013022">
    <property type="entry name" value="Xyl_isomerase-like_TIM-brl"/>
</dbReference>
<dbReference type="EMBL" id="CP058601">
    <property type="protein sequence ID" value="QLG48399.1"/>
    <property type="molecule type" value="Genomic_DNA"/>
</dbReference>
<dbReference type="KEGG" id="haly:HYG82_05835"/>
<dbReference type="InterPro" id="IPR050312">
    <property type="entry name" value="IolE/XylAMocC-like"/>
</dbReference>